<accession>A0ACC1MSH2</accession>
<comment type="caution">
    <text evidence="1">The sequence shown here is derived from an EMBL/GenBank/DDBJ whole genome shotgun (WGS) entry which is preliminary data.</text>
</comment>
<sequence length="263" mass="29566">MNSPHSQYEERPQSPQFHSDERSTFAEESQRLLPPTESPPPAARRATAFRFPSSHSDNDNPSWDSDDALPSWNTGPLKKRRGWPRTLKLVIFLAAVTMAGWVYVWQKEARLNTVWIPDEETIQFGKSPLPYPLERTSILNYTLPLRTKGRDIVDAMGKRFKLLSVNWYGASDELFVPGGLEIRHRSDIAKTIRRMGFNSVRLPYADELVTSNPVIEPHLVMANPDLAGLRALDVFEAVVMALTDAGLAVIVNNHITKATCTTA</sequence>
<dbReference type="EMBL" id="JANJQO010001740">
    <property type="protein sequence ID" value="KAJ2969458.1"/>
    <property type="molecule type" value="Genomic_DNA"/>
</dbReference>
<name>A0ACC1MSH2_9HYPO</name>
<dbReference type="Proteomes" id="UP001143910">
    <property type="component" value="Unassembled WGS sequence"/>
</dbReference>
<evidence type="ECO:0000313" key="1">
    <source>
        <dbReference type="EMBL" id="KAJ2969458.1"/>
    </source>
</evidence>
<reference evidence="1" key="1">
    <citation type="submission" date="2022-08" db="EMBL/GenBank/DDBJ databases">
        <title>Genome Sequence of Lecanicillium fungicola.</title>
        <authorList>
            <person name="Buettner E."/>
        </authorList>
    </citation>
    <scope>NUCLEOTIDE SEQUENCE</scope>
    <source>
        <strain evidence="1">Babe33</strain>
    </source>
</reference>
<proteinExistence type="predicted"/>
<organism evidence="1 2">
    <name type="scientific">Zarea fungicola</name>
    <dbReference type="NCBI Taxonomy" id="93591"/>
    <lineage>
        <taxon>Eukaryota</taxon>
        <taxon>Fungi</taxon>
        <taxon>Dikarya</taxon>
        <taxon>Ascomycota</taxon>
        <taxon>Pezizomycotina</taxon>
        <taxon>Sordariomycetes</taxon>
        <taxon>Hypocreomycetidae</taxon>
        <taxon>Hypocreales</taxon>
        <taxon>Cordycipitaceae</taxon>
        <taxon>Zarea</taxon>
    </lineage>
</organism>
<protein>
    <submittedName>
        <fullName evidence="1">Uncharacterized protein</fullName>
    </submittedName>
</protein>
<gene>
    <name evidence="1" type="ORF">NQ176_g8651</name>
</gene>
<evidence type="ECO:0000313" key="2">
    <source>
        <dbReference type="Proteomes" id="UP001143910"/>
    </source>
</evidence>
<keyword evidence="2" id="KW-1185">Reference proteome</keyword>